<dbReference type="EMBL" id="BTFZ01000019">
    <property type="protein sequence ID" value="GMM38272.1"/>
    <property type="molecule type" value="Genomic_DNA"/>
</dbReference>
<dbReference type="PANTHER" id="PTHR46423:SF1">
    <property type="entry name" value="RNA POLYMERASE II-ASSOCIATED PROTEIN 3"/>
    <property type="match status" value="1"/>
</dbReference>
<proteinExistence type="predicted"/>
<evidence type="ECO:0000256" key="1">
    <source>
        <dbReference type="ARBA" id="ARBA00022803"/>
    </source>
</evidence>
<dbReference type="InterPro" id="IPR019734">
    <property type="entry name" value="TPR_rpt"/>
</dbReference>
<sequence length="204" mass="23064">MSSLHLSYQKTNKQVAFDTANKDALPLGISSEDLTEQLVQLNELAQQLISFDGEAPKNAEPTKNISMGVKKCHEAGLSCLKTAKFEEAIKHFSEGIKIATNRNKWESFQLTLFETHLCLMNRADAYLMSGKYPEALQDTDLLIKTMNVNPDNFYRRSIAHLELGFLNEAKVDLERGLAFQPNNEKLKRQLLVVMAKIFQEDGDL</sequence>
<organism evidence="2 3">
    <name type="scientific">Saccharomycopsis crataegensis</name>
    <dbReference type="NCBI Taxonomy" id="43959"/>
    <lineage>
        <taxon>Eukaryota</taxon>
        <taxon>Fungi</taxon>
        <taxon>Dikarya</taxon>
        <taxon>Ascomycota</taxon>
        <taxon>Saccharomycotina</taxon>
        <taxon>Saccharomycetes</taxon>
        <taxon>Saccharomycopsidaceae</taxon>
        <taxon>Saccharomycopsis</taxon>
    </lineage>
</organism>
<dbReference type="Gene3D" id="1.25.40.10">
    <property type="entry name" value="Tetratricopeptide repeat domain"/>
    <property type="match status" value="1"/>
</dbReference>
<dbReference type="RefSeq" id="XP_064855268.1">
    <property type="nucleotide sequence ID" value="XM_064999196.1"/>
</dbReference>
<dbReference type="Proteomes" id="UP001360560">
    <property type="component" value="Unassembled WGS sequence"/>
</dbReference>
<dbReference type="GeneID" id="90076261"/>
<dbReference type="AlphaFoldDB" id="A0AAV5QV23"/>
<name>A0AAV5QV23_9ASCO</name>
<protein>
    <submittedName>
        <fullName evidence="2">Sec63 complex subunit</fullName>
    </submittedName>
</protein>
<keyword evidence="3" id="KW-1185">Reference proteome</keyword>
<comment type="caution">
    <text evidence="2">The sequence shown here is derived from an EMBL/GenBank/DDBJ whole genome shotgun (WGS) entry which is preliminary data.</text>
</comment>
<dbReference type="SMART" id="SM00028">
    <property type="entry name" value="TPR"/>
    <property type="match status" value="3"/>
</dbReference>
<keyword evidence="1" id="KW-0802">TPR repeat</keyword>
<dbReference type="InterPro" id="IPR011990">
    <property type="entry name" value="TPR-like_helical_dom_sf"/>
</dbReference>
<evidence type="ECO:0000313" key="2">
    <source>
        <dbReference type="EMBL" id="GMM38272.1"/>
    </source>
</evidence>
<reference evidence="2 3" key="1">
    <citation type="journal article" date="2023" name="Elife">
        <title>Identification of key yeast species and microbe-microbe interactions impacting larval growth of Drosophila in the wild.</title>
        <authorList>
            <person name="Mure A."/>
            <person name="Sugiura Y."/>
            <person name="Maeda R."/>
            <person name="Honda K."/>
            <person name="Sakurai N."/>
            <person name="Takahashi Y."/>
            <person name="Watada M."/>
            <person name="Katoh T."/>
            <person name="Gotoh A."/>
            <person name="Gotoh Y."/>
            <person name="Taniguchi I."/>
            <person name="Nakamura K."/>
            <person name="Hayashi T."/>
            <person name="Katayama T."/>
            <person name="Uemura T."/>
            <person name="Hattori Y."/>
        </authorList>
    </citation>
    <scope>NUCLEOTIDE SEQUENCE [LARGE SCALE GENOMIC DNA]</scope>
    <source>
        <strain evidence="2 3">SC-9</strain>
    </source>
</reference>
<evidence type="ECO:0000313" key="3">
    <source>
        <dbReference type="Proteomes" id="UP001360560"/>
    </source>
</evidence>
<gene>
    <name evidence="2" type="ORF">DASC09_056110</name>
</gene>
<dbReference type="PANTHER" id="PTHR46423">
    <property type="entry name" value="RNA POLYMERASE II-ASSOCIATED PROTEIN 3"/>
    <property type="match status" value="1"/>
</dbReference>
<accession>A0AAV5QV23</accession>
<dbReference type="SUPFAM" id="SSF48452">
    <property type="entry name" value="TPR-like"/>
    <property type="match status" value="1"/>
</dbReference>
<dbReference type="GO" id="GO:0101031">
    <property type="term" value="C:protein folding chaperone complex"/>
    <property type="evidence" value="ECO:0007669"/>
    <property type="project" value="TreeGrafter"/>
</dbReference>
<dbReference type="InterPro" id="IPR051966">
    <property type="entry name" value="RPAP3"/>
</dbReference>